<dbReference type="RefSeq" id="WP_188706028.1">
    <property type="nucleotide sequence ID" value="NZ_BMIG01000001.1"/>
</dbReference>
<reference evidence="2" key="1">
    <citation type="journal article" date="2014" name="Int. J. Syst. Evol. Microbiol.">
        <title>Complete genome sequence of Corynebacterium casei LMG S-19264T (=DSM 44701T), isolated from a smear-ripened cheese.</title>
        <authorList>
            <consortium name="US DOE Joint Genome Institute (JGI-PGF)"/>
            <person name="Walter F."/>
            <person name="Albersmeier A."/>
            <person name="Kalinowski J."/>
            <person name="Ruckert C."/>
        </authorList>
    </citation>
    <scope>NUCLEOTIDE SEQUENCE</scope>
    <source>
        <strain evidence="2">CGMCC 1.15322</strain>
    </source>
</reference>
<feature type="signal peptide" evidence="1">
    <location>
        <begin position="1"/>
        <end position="30"/>
    </location>
</feature>
<proteinExistence type="predicted"/>
<evidence type="ECO:0000313" key="2">
    <source>
        <dbReference type="EMBL" id="GGA86528.1"/>
    </source>
</evidence>
<sequence>MTQQPALFTRLVRLLAAACCALALGAPAQAASLTPADEKTVRTTVQGQLAAFAADDAVKAFSYAAPNIREALGTAAGFMAMVRNAYPVVYRPSSVAFLKPENKDGQVMQRVQMLDASGDAWLAIYSLQREGTSWLITGCVVVANKGRMA</sequence>
<dbReference type="EMBL" id="BMIG01000001">
    <property type="protein sequence ID" value="GGA86528.1"/>
    <property type="molecule type" value="Genomic_DNA"/>
</dbReference>
<protein>
    <recommendedName>
        <fullName evidence="4">DUF4864 domain-containing protein</fullName>
    </recommendedName>
</protein>
<evidence type="ECO:0000313" key="3">
    <source>
        <dbReference type="Proteomes" id="UP000620596"/>
    </source>
</evidence>
<comment type="caution">
    <text evidence="2">The sequence shown here is derived from an EMBL/GenBank/DDBJ whole genome shotgun (WGS) entry which is preliminary data.</text>
</comment>
<feature type="chain" id="PRO_5037480753" description="DUF4864 domain-containing protein" evidence="1">
    <location>
        <begin position="31"/>
        <end position="149"/>
    </location>
</feature>
<dbReference type="Proteomes" id="UP000620596">
    <property type="component" value="Unassembled WGS sequence"/>
</dbReference>
<dbReference type="AlphaFoldDB" id="A0A916S693"/>
<keyword evidence="3" id="KW-1185">Reference proteome</keyword>
<name>A0A916S693_9BURK</name>
<evidence type="ECO:0000256" key="1">
    <source>
        <dbReference type="SAM" id="SignalP"/>
    </source>
</evidence>
<reference evidence="2" key="2">
    <citation type="submission" date="2020-09" db="EMBL/GenBank/DDBJ databases">
        <authorList>
            <person name="Sun Q."/>
            <person name="Zhou Y."/>
        </authorList>
    </citation>
    <scope>NUCLEOTIDE SEQUENCE</scope>
    <source>
        <strain evidence="2">CGMCC 1.15322</strain>
    </source>
</reference>
<organism evidence="2 3">
    <name type="scientific">Polaromonas eurypsychrophila</name>
    <dbReference type="NCBI Taxonomy" id="1614635"/>
    <lineage>
        <taxon>Bacteria</taxon>
        <taxon>Pseudomonadati</taxon>
        <taxon>Pseudomonadota</taxon>
        <taxon>Betaproteobacteria</taxon>
        <taxon>Burkholderiales</taxon>
        <taxon>Comamonadaceae</taxon>
        <taxon>Polaromonas</taxon>
    </lineage>
</organism>
<keyword evidence="1" id="KW-0732">Signal</keyword>
<dbReference type="Pfam" id="PF16156">
    <property type="entry name" value="DUF4864"/>
    <property type="match status" value="1"/>
</dbReference>
<dbReference type="InterPro" id="IPR032347">
    <property type="entry name" value="DUF4864"/>
</dbReference>
<accession>A0A916S693</accession>
<gene>
    <name evidence="2" type="ORF">GCM10011496_03930</name>
</gene>
<evidence type="ECO:0008006" key="4">
    <source>
        <dbReference type="Google" id="ProtNLM"/>
    </source>
</evidence>